<keyword evidence="1" id="KW-0732">Signal</keyword>
<feature type="chain" id="PRO_5047482443" evidence="1">
    <location>
        <begin position="24"/>
        <end position="162"/>
    </location>
</feature>
<evidence type="ECO:0000256" key="1">
    <source>
        <dbReference type="SAM" id="SignalP"/>
    </source>
</evidence>
<feature type="signal peptide" evidence="1">
    <location>
        <begin position="1"/>
        <end position="23"/>
    </location>
</feature>
<dbReference type="Proteomes" id="UP001444661">
    <property type="component" value="Unassembled WGS sequence"/>
</dbReference>
<name>A0ABR1RR61_9PEZI</name>
<evidence type="ECO:0000313" key="2">
    <source>
        <dbReference type="EMBL" id="KAK8017459.1"/>
    </source>
</evidence>
<evidence type="ECO:0000313" key="3">
    <source>
        <dbReference type="Proteomes" id="UP001444661"/>
    </source>
</evidence>
<comment type="caution">
    <text evidence="2">The sequence shown here is derived from an EMBL/GenBank/DDBJ whole genome shotgun (WGS) entry which is preliminary data.</text>
</comment>
<gene>
    <name evidence="2" type="ORF">PG993_013785</name>
</gene>
<reference evidence="2 3" key="1">
    <citation type="submission" date="2023-01" db="EMBL/GenBank/DDBJ databases">
        <title>Analysis of 21 Apiospora genomes using comparative genomics revels a genus with tremendous synthesis potential of carbohydrate active enzymes and secondary metabolites.</title>
        <authorList>
            <person name="Sorensen T."/>
        </authorList>
    </citation>
    <scope>NUCLEOTIDE SEQUENCE [LARGE SCALE GENOMIC DNA]</scope>
    <source>
        <strain evidence="2 3">CBS 33761</strain>
    </source>
</reference>
<protein>
    <submittedName>
        <fullName evidence="2">Uncharacterized protein</fullName>
    </submittedName>
</protein>
<dbReference type="EMBL" id="JAQQWK010000013">
    <property type="protein sequence ID" value="KAK8017459.1"/>
    <property type="molecule type" value="Genomic_DNA"/>
</dbReference>
<accession>A0ABR1RR61</accession>
<organism evidence="2 3">
    <name type="scientific">Apiospora rasikravindrae</name>
    <dbReference type="NCBI Taxonomy" id="990691"/>
    <lineage>
        <taxon>Eukaryota</taxon>
        <taxon>Fungi</taxon>
        <taxon>Dikarya</taxon>
        <taxon>Ascomycota</taxon>
        <taxon>Pezizomycotina</taxon>
        <taxon>Sordariomycetes</taxon>
        <taxon>Xylariomycetidae</taxon>
        <taxon>Amphisphaeriales</taxon>
        <taxon>Apiosporaceae</taxon>
        <taxon>Apiospora</taxon>
    </lineage>
</organism>
<proteinExistence type="predicted"/>
<sequence>MNTTVNSSPLWAWALLRVRLMTSTYLSFDNMILRHPPNALRRNGITRYRRIRDVVCWVAAGSRVCKDEYRTGRRGSQNLFLPLSEVTADKNQLLDSSKLCATIYLIRRTYRAPFDLFLLRPASITWASGLLFLSAATLDWNIYDAKTPIAIHPGFFAWAHFG</sequence>
<keyword evidence="3" id="KW-1185">Reference proteome</keyword>